<dbReference type="RefSeq" id="WP_269311616.1">
    <property type="nucleotide sequence ID" value="NZ_CP114052.1"/>
</dbReference>
<dbReference type="NCBIfam" id="TIGR00377">
    <property type="entry name" value="ant_ant_sig"/>
    <property type="match status" value="1"/>
</dbReference>
<dbReference type="PANTHER" id="PTHR33495">
    <property type="entry name" value="ANTI-SIGMA FACTOR ANTAGONIST TM_1081-RELATED-RELATED"/>
    <property type="match status" value="1"/>
</dbReference>
<dbReference type="InterPro" id="IPR002645">
    <property type="entry name" value="STAS_dom"/>
</dbReference>
<protein>
    <recommendedName>
        <fullName evidence="2">Anti-sigma factor antagonist</fullName>
    </recommendedName>
</protein>
<dbReference type="PROSITE" id="PS50801">
    <property type="entry name" value="STAS"/>
    <property type="match status" value="1"/>
</dbReference>
<evidence type="ECO:0000313" key="5">
    <source>
        <dbReference type="Proteomes" id="UP001164187"/>
    </source>
</evidence>
<keyword evidence="5" id="KW-1185">Reference proteome</keyword>
<accession>A0ABY7JR02</accession>
<dbReference type="EMBL" id="CP114052">
    <property type="protein sequence ID" value="WAW14924.1"/>
    <property type="molecule type" value="Genomic_DNA"/>
</dbReference>
<organism evidence="4 5">
    <name type="scientific">Peptostreptococcus equinus</name>
    <dbReference type="NCBI Taxonomy" id="3003601"/>
    <lineage>
        <taxon>Bacteria</taxon>
        <taxon>Bacillati</taxon>
        <taxon>Bacillota</taxon>
        <taxon>Clostridia</taxon>
        <taxon>Peptostreptococcales</taxon>
        <taxon>Peptostreptococcaceae</taxon>
        <taxon>Peptostreptococcus</taxon>
    </lineage>
</organism>
<dbReference type="CDD" id="cd07043">
    <property type="entry name" value="STAS_anti-anti-sigma_factors"/>
    <property type="match status" value="1"/>
</dbReference>
<dbReference type="PANTHER" id="PTHR33495:SF2">
    <property type="entry name" value="ANTI-SIGMA FACTOR ANTAGONIST TM_1081-RELATED"/>
    <property type="match status" value="1"/>
</dbReference>
<evidence type="ECO:0000313" key="4">
    <source>
        <dbReference type="EMBL" id="WAW14924.1"/>
    </source>
</evidence>
<gene>
    <name evidence="4" type="ORF">O0R46_00040</name>
</gene>
<feature type="domain" description="STAS" evidence="3">
    <location>
        <begin position="18"/>
        <end position="105"/>
    </location>
</feature>
<reference evidence="4" key="1">
    <citation type="submission" date="2022-12" db="EMBL/GenBank/DDBJ databases">
        <title>Peptostreptococcus.</title>
        <authorList>
            <person name="Lee S.H."/>
        </authorList>
    </citation>
    <scope>NUCLEOTIDE SEQUENCE</scope>
    <source>
        <strain evidence="4">CBA3647</strain>
    </source>
</reference>
<comment type="similarity">
    <text evidence="1 2">Belongs to the anti-sigma-factor antagonist family.</text>
</comment>
<evidence type="ECO:0000256" key="1">
    <source>
        <dbReference type="ARBA" id="ARBA00009013"/>
    </source>
</evidence>
<evidence type="ECO:0000256" key="2">
    <source>
        <dbReference type="RuleBase" id="RU003749"/>
    </source>
</evidence>
<dbReference type="SUPFAM" id="SSF52091">
    <property type="entry name" value="SpoIIaa-like"/>
    <property type="match status" value="1"/>
</dbReference>
<dbReference type="Pfam" id="PF01740">
    <property type="entry name" value="STAS"/>
    <property type="match status" value="1"/>
</dbReference>
<dbReference type="Gene3D" id="3.30.750.24">
    <property type="entry name" value="STAS domain"/>
    <property type="match status" value="1"/>
</dbReference>
<dbReference type="Proteomes" id="UP001164187">
    <property type="component" value="Chromosome"/>
</dbReference>
<evidence type="ECO:0000259" key="3">
    <source>
        <dbReference type="PROSITE" id="PS50801"/>
    </source>
</evidence>
<sequence length="105" mass="11831">MSLIVKENLENEGNTWKFNIAGELDVSCANELKEKIEKKLEEKMADIVLDFENLQYIDSTGLGIIVGIMKNLKKNDKDISIVKAKDNVKKIFNITGLDQIISMEG</sequence>
<dbReference type="InterPro" id="IPR036513">
    <property type="entry name" value="STAS_dom_sf"/>
</dbReference>
<name>A0ABY7JR02_9FIRM</name>
<proteinExistence type="inferred from homology"/>
<dbReference type="InterPro" id="IPR003658">
    <property type="entry name" value="Anti-sigma_ant"/>
</dbReference>